<dbReference type="EMBL" id="QGKL01000042">
    <property type="protein sequence ID" value="PWQ93817.1"/>
    <property type="molecule type" value="Genomic_DNA"/>
</dbReference>
<proteinExistence type="predicted"/>
<dbReference type="InterPro" id="IPR027275">
    <property type="entry name" value="PRC-brl_dom"/>
</dbReference>
<dbReference type="Proteomes" id="UP000245506">
    <property type="component" value="Unassembled WGS sequence"/>
</dbReference>
<protein>
    <submittedName>
        <fullName evidence="2">Photosystem reaction center subunit H</fullName>
    </submittedName>
</protein>
<evidence type="ECO:0000259" key="1">
    <source>
        <dbReference type="Pfam" id="PF05239"/>
    </source>
</evidence>
<evidence type="ECO:0000313" key="3">
    <source>
        <dbReference type="Proteomes" id="UP000245506"/>
    </source>
</evidence>
<dbReference type="GO" id="GO:0030077">
    <property type="term" value="C:plasma membrane light-harvesting complex"/>
    <property type="evidence" value="ECO:0007669"/>
    <property type="project" value="InterPro"/>
</dbReference>
<dbReference type="Pfam" id="PF05239">
    <property type="entry name" value="PRC"/>
    <property type="match status" value="1"/>
</dbReference>
<organism evidence="2 3">
    <name type="scientific">Leucothrix arctica</name>
    <dbReference type="NCBI Taxonomy" id="1481894"/>
    <lineage>
        <taxon>Bacteria</taxon>
        <taxon>Pseudomonadati</taxon>
        <taxon>Pseudomonadota</taxon>
        <taxon>Gammaproteobacteria</taxon>
        <taxon>Thiotrichales</taxon>
        <taxon>Thiotrichaceae</taxon>
        <taxon>Leucothrix</taxon>
    </lineage>
</organism>
<gene>
    <name evidence="2" type="ORF">DKT75_19635</name>
</gene>
<keyword evidence="3" id="KW-1185">Reference proteome</keyword>
<sequence>MLRTINDLEDYAIRASDGDIGHVKDVYFDDQTWAIRYLVVDTGTWLSNQKVLISPIAIGNPNWENKVLPVSITKDQVRNSPSINTDMPVSRQQEMQVLDHYGYPYYWEGYGSMGGGVYPNLLLSGYANLSPPHNHEDPELKRASVEAQAALHKDDDLHLRSCEAVKDYHVHATDGDIGHIQDMLVDDESWAMRYMIVNTSNWWLGHQVLIPPNCIQNMNWPDAQVSVNLTRQAVKDSPPYNPEMQVDRKTEMYIYKHYGLTGYWIEAVKHGDSKPTP</sequence>
<dbReference type="SUPFAM" id="SSF50346">
    <property type="entry name" value="PRC-barrel domain"/>
    <property type="match status" value="2"/>
</dbReference>
<dbReference type="AlphaFoldDB" id="A0A317C686"/>
<dbReference type="InterPro" id="IPR014747">
    <property type="entry name" value="Bac_photo_RC_H_C"/>
</dbReference>
<evidence type="ECO:0000313" key="2">
    <source>
        <dbReference type="EMBL" id="PWQ93817.1"/>
    </source>
</evidence>
<accession>A0A317C686</accession>
<reference evidence="2 3" key="1">
    <citation type="submission" date="2018-05" db="EMBL/GenBank/DDBJ databases">
        <title>Leucothrix arctica sp. nov., isolated from Arctic seawater.</title>
        <authorList>
            <person name="Choi A."/>
            <person name="Baek K."/>
        </authorList>
    </citation>
    <scope>NUCLEOTIDE SEQUENCE [LARGE SCALE GENOMIC DNA]</scope>
    <source>
        <strain evidence="2 3">IMCC9719</strain>
    </source>
</reference>
<dbReference type="RefSeq" id="WP_109826155.1">
    <property type="nucleotide sequence ID" value="NZ_QGKL01000042.1"/>
</dbReference>
<dbReference type="InterPro" id="IPR011033">
    <property type="entry name" value="PRC_barrel-like_sf"/>
</dbReference>
<comment type="caution">
    <text evidence="2">The sequence shown here is derived from an EMBL/GenBank/DDBJ whole genome shotgun (WGS) entry which is preliminary data.</text>
</comment>
<dbReference type="GO" id="GO:0019684">
    <property type="term" value="P:photosynthesis, light reaction"/>
    <property type="evidence" value="ECO:0007669"/>
    <property type="project" value="InterPro"/>
</dbReference>
<dbReference type="OrthoDB" id="9793882at2"/>
<dbReference type="Gene3D" id="3.90.50.10">
    <property type="entry name" value="Photosynthetic Reaction Center, subunit H, domain 2"/>
    <property type="match status" value="2"/>
</dbReference>
<name>A0A317C686_9GAMM</name>
<feature type="domain" description="PRC-barrel" evidence="1">
    <location>
        <begin position="5"/>
        <end position="76"/>
    </location>
</feature>